<feature type="domain" description="PKD" evidence="4">
    <location>
        <begin position="500"/>
        <end position="581"/>
    </location>
</feature>
<dbReference type="Pfam" id="PF18911">
    <property type="entry name" value="PKD_4"/>
    <property type="match status" value="1"/>
</dbReference>
<dbReference type="AlphaFoldDB" id="A0A2M8LER3"/>
<dbReference type="InterPro" id="IPR013783">
    <property type="entry name" value="Ig-like_fold"/>
</dbReference>
<feature type="domain" description="LTD" evidence="5">
    <location>
        <begin position="20"/>
        <end position="139"/>
    </location>
</feature>
<feature type="domain" description="LTD" evidence="5">
    <location>
        <begin position="200"/>
        <end position="302"/>
    </location>
</feature>
<reference evidence="6 7" key="1">
    <citation type="submission" date="2017-09" db="EMBL/GenBank/DDBJ databases">
        <title>Depth-based differentiation of microbial function through sediment-hosted aquifers and enrichment of novel symbionts in the deep terrestrial subsurface.</title>
        <authorList>
            <person name="Probst A.J."/>
            <person name="Ladd B."/>
            <person name="Jarett J.K."/>
            <person name="Geller-Mcgrath D.E."/>
            <person name="Sieber C.M."/>
            <person name="Emerson J.B."/>
            <person name="Anantharaman K."/>
            <person name="Thomas B.C."/>
            <person name="Malmstrom R."/>
            <person name="Stieglmeier M."/>
            <person name="Klingl A."/>
            <person name="Woyke T."/>
            <person name="Ryan C.M."/>
            <person name="Banfield J.F."/>
        </authorList>
    </citation>
    <scope>NUCLEOTIDE SEQUENCE [LARGE SCALE GENOMIC DNA]</scope>
    <source>
        <strain evidence="6">CG10_big_fil_rev_8_21_14_0_10_48_11</strain>
    </source>
</reference>
<feature type="transmembrane region" description="Helical" evidence="2">
    <location>
        <begin position="930"/>
        <end position="950"/>
    </location>
</feature>
<dbReference type="Pfam" id="PF00932">
    <property type="entry name" value="LTD"/>
    <property type="match status" value="4"/>
</dbReference>
<organism evidence="6 7">
    <name type="scientific">Candidatus Uhrbacteria bacterium CG10_big_fil_rev_8_21_14_0_10_48_11</name>
    <dbReference type="NCBI Taxonomy" id="1975037"/>
    <lineage>
        <taxon>Bacteria</taxon>
        <taxon>Candidatus Uhriibacteriota</taxon>
    </lineage>
</organism>
<evidence type="ECO:0000256" key="3">
    <source>
        <dbReference type="SAM" id="SignalP"/>
    </source>
</evidence>
<sequence>MTRVMLFGISASFLIALAISPTVHAATVTHVVIAKIQIVGTSAKDEFVELYNPTDAPVSISGWRLSKQTASGTTANLLTTFPDSTIASKGALRIASSDYAGSVTADLTYSTQNSIAAGNTILLYSDNGNTVIDKVGFGSATNVEGSAAPNPESGQVLSRRYANEQIQDTDNNAADFELTGAIPVEAPPTPPPENPTPVASGGGVPRPALAQTGALRINEFVSDPADNDTEWVELFNTTTATISSDGWTLANGTGQVTALSGSIKAGGFLVVTQPKGQLNNSGDAIIIKGPSGETVDQIAYGDWNAGESNAPAAKDPNAVARIVDGESTNNDAADFALTTTPTKGLPNGITEESGSSSTKNTVATSGLKINELLPNPFGSGDDEFIELLNTASAPIDATGWQLSLGDSEHYTINTDDFSSTMVDAGGYFVVPRSVSRIAIKNFGGDAVRLIAPNKTRATDTARYKEDAPENQSFALTDQGWLWMATPTPGEANIFLHKDKPPVATLYLPTHVALNEAVVMSAEDSFDPEHEPLTYNWFLGDGANATGEVVVYTYPHAGTYPVTLTVTDDHGNQKKIQQTVTVGENATAPAGRVAGISTSHSALTLNELFPSPPTGNDEWIELYNDGATPISLAGWSVEDASGRRFTLTEPSSIAAFGYVLLPKTQTHIALNNTGDTVTLLNANGDEVDSVTYPSSTIGTAYARNEDDVWVWTTTTTPGAKNTVDQASSITTPTGGELIVSGTVLAEPNTFATNALYLTHITASSGIENLRVDLDPTVSLSIARGDRLQVSGSLHLVSGEPRLRVTEENAITLLGGDDTELVAELYQETAEKFGTLMAVDGTVDKGNSTGFALITSENKTIRVVMPVGVTQKRPYAVGTPVTVTGILSLSSAGFRLLTRDADDIVAAQQLTTPTTSTAVVTAPPETPWSINYYLATGIGLIALAGALAYRWWWNPSPVLPFDIIDEEETV</sequence>
<dbReference type="CDD" id="cd00146">
    <property type="entry name" value="PKD"/>
    <property type="match status" value="1"/>
</dbReference>
<dbReference type="Gene3D" id="2.60.40.1260">
    <property type="entry name" value="Lamin Tail domain"/>
    <property type="match status" value="3"/>
</dbReference>
<accession>A0A2M8LER3</accession>
<feature type="domain" description="LTD" evidence="5">
    <location>
        <begin position="590"/>
        <end position="693"/>
    </location>
</feature>
<dbReference type="InterPro" id="IPR022409">
    <property type="entry name" value="PKD/Chitinase_dom"/>
</dbReference>
<feature type="chain" id="PRO_5014734413" description="PKD domain-containing protein" evidence="3">
    <location>
        <begin position="26"/>
        <end position="968"/>
    </location>
</feature>
<evidence type="ECO:0000256" key="2">
    <source>
        <dbReference type="SAM" id="Phobius"/>
    </source>
</evidence>
<dbReference type="InterPro" id="IPR001322">
    <property type="entry name" value="Lamin_tail_dom"/>
</dbReference>
<keyword evidence="2" id="KW-1133">Transmembrane helix</keyword>
<dbReference type="Gene3D" id="2.60.40.10">
    <property type="entry name" value="Immunoglobulins"/>
    <property type="match status" value="1"/>
</dbReference>
<dbReference type="InterPro" id="IPR000601">
    <property type="entry name" value="PKD_dom"/>
</dbReference>
<dbReference type="Proteomes" id="UP000231152">
    <property type="component" value="Unassembled WGS sequence"/>
</dbReference>
<evidence type="ECO:0000313" key="7">
    <source>
        <dbReference type="Proteomes" id="UP000231152"/>
    </source>
</evidence>
<dbReference type="EMBL" id="PFET01000008">
    <property type="protein sequence ID" value="PJE75937.1"/>
    <property type="molecule type" value="Genomic_DNA"/>
</dbReference>
<evidence type="ECO:0000256" key="1">
    <source>
        <dbReference type="SAM" id="MobiDB-lite"/>
    </source>
</evidence>
<feature type="domain" description="LTD" evidence="5">
    <location>
        <begin position="355"/>
        <end position="555"/>
    </location>
</feature>
<name>A0A2M8LER3_9BACT</name>
<proteinExistence type="predicted"/>
<keyword evidence="3" id="KW-0732">Signal</keyword>
<dbReference type="InterPro" id="IPR036415">
    <property type="entry name" value="Lamin_tail_dom_sf"/>
</dbReference>
<dbReference type="SUPFAM" id="SSF74853">
    <property type="entry name" value="Lamin A/C globular tail domain"/>
    <property type="match status" value="4"/>
</dbReference>
<dbReference type="PROSITE" id="PS50093">
    <property type="entry name" value="PKD"/>
    <property type="match status" value="1"/>
</dbReference>
<evidence type="ECO:0008006" key="8">
    <source>
        <dbReference type="Google" id="ProtNLM"/>
    </source>
</evidence>
<protein>
    <recommendedName>
        <fullName evidence="8">PKD domain-containing protein</fullName>
    </recommendedName>
</protein>
<gene>
    <name evidence="6" type="ORF">COV04_02155</name>
</gene>
<keyword evidence="2" id="KW-0472">Membrane</keyword>
<feature type="signal peptide" evidence="3">
    <location>
        <begin position="1"/>
        <end position="25"/>
    </location>
</feature>
<keyword evidence="2" id="KW-0812">Transmembrane</keyword>
<dbReference type="PROSITE" id="PS51841">
    <property type="entry name" value="LTD"/>
    <property type="match status" value="4"/>
</dbReference>
<evidence type="ECO:0000259" key="4">
    <source>
        <dbReference type="PROSITE" id="PS50093"/>
    </source>
</evidence>
<comment type="caution">
    <text evidence="6">The sequence shown here is derived from an EMBL/GenBank/DDBJ whole genome shotgun (WGS) entry which is preliminary data.</text>
</comment>
<evidence type="ECO:0000259" key="5">
    <source>
        <dbReference type="PROSITE" id="PS51841"/>
    </source>
</evidence>
<dbReference type="InterPro" id="IPR035986">
    <property type="entry name" value="PKD_dom_sf"/>
</dbReference>
<dbReference type="SMART" id="SM00089">
    <property type="entry name" value="PKD"/>
    <property type="match status" value="1"/>
</dbReference>
<evidence type="ECO:0000313" key="6">
    <source>
        <dbReference type="EMBL" id="PJE75937.1"/>
    </source>
</evidence>
<feature type="region of interest" description="Disordered" evidence="1">
    <location>
        <begin position="340"/>
        <end position="361"/>
    </location>
</feature>
<dbReference type="SUPFAM" id="SSF49299">
    <property type="entry name" value="PKD domain"/>
    <property type="match status" value="1"/>
</dbReference>
<feature type="compositionally biased region" description="Polar residues" evidence="1">
    <location>
        <begin position="350"/>
        <end position="361"/>
    </location>
</feature>